<feature type="domain" description="E2F/DP family winged-helix DNA-binding" evidence="7">
    <location>
        <begin position="27"/>
        <end position="93"/>
    </location>
</feature>
<dbReference type="FunFam" id="1.10.10.10:FF:000008">
    <property type="entry name" value="E2F transcription factor 1"/>
    <property type="match status" value="1"/>
</dbReference>
<keyword evidence="2 5" id="KW-0805">Transcription regulation</keyword>
<dbReference type="PANTHER" id="PTHR12081:SF18">
    <property type="entry name" value="TRANSCRIPTION FACTOR E2F2-RELATED"/>
    <property type="match status" value="1"/>
</dbReference>
<dbReference type="OrthoDB" id="1743261at2759"/>
<protein>
    <recommendedName>
        <fullName evidence="7">E2F/DP family winged-helix DNA-binding domain-containing protein</fullName>
    </recommendedName>
</protein>
<dbReference type="PANTHER" id="PTHR12081">
    <property type="entry name" value="TRANSCRIPTION FACTOR E2F"/>
    <property type="match status" value="1"/>
</dbReference>
<comment type="similarity">
    <text evidence="1 5">Belongs to the E2F/DP family.</text>
</comment>
<dbReference type="GO" id="GO:0090575">
    <property type="term" value="C:RNA polymerase II transcription regulator complex"/>
    <property type="evidence" value="ECO:0007669"/>
    <property type="project" value="TreeGrafter"/>
</dbReference>
<dbReference type="InterPro" id="IPR015633">
    <property type="entry name" value="E2F"/>
</dbReference>
<comment type="subcellular location">
    <subcellularLocation>
        <location evidence="5">Nucleus</location>
    </subcellularLocation>
</comment>
<keyword evidence="9" id="KW-1185">Reference proteome</keyword>
<evidence type="ECO:0000256" key="2">
    <source>
        <dbReference type="ARBA" id="ARBA00023015"/>
    </source>
</evidence>
<feature type="region of interest" description="Disordered" evidence="6">
    <location>
        <begin position="232"/>
        <end position="315"/>
    </location>
</feature>
<dbReference type="CDD" id="cd14660">
    <property type="entry name" value="E2F_DD"/>
    <property type="match status" value="1"/>
</dbReference>
<evidence type="ECO:0000256" key="1">
    <source>
        <dbReference type="ARBA" id="ARBA00010940"/>
    </source>
</evidence>
<name>A0A8S3ZEA0_9EUPU</name>
<dbReference type="EMBL" id="CAJHNH020002375">
    <property type="protein sequence ID" value="CAG5126518.1"/>
    <property type="molecule type" value="Genomic_DNA"/>
</dbReference>
<sequence>MQTVHSLEIIKVSKSLADLNDSSTCSRHEKSLGLLTTRFVTLLQEAKDGVLDLKVAADMLAVRQKRRIYDITNVLEGIGLIEKKSKNSIQWKGSGPGNGSRDVSDRLTTLKDDLATLRQQELELDKHKQWVQQSIRNVTDEDTNVRLAFVTHEDICHCFKGDTLLAVQAPSGTQLEVPIPEMVSPTAPGSKINYQLHLKSQSGPINVLLVNKDTDHSDPIIVQVPPPAAAAAVAKADVNSNSQNESQNRNPNPEKHADKGGTTTRRKRPTKAPLKHSQTAAIIEPPTRMATRSSPRKSTLDTFSGQPATSSHSAEITSSSADFGLGMFNHDLLFDKDIGEL</sequence>
<evidence type="ECO:0000256" key="5">
    <source>
        <dbReference type="RuleBase" id="RU003796"/>
    </source>
</evidence>
<feature type="compositionally biased region" description="Low complexity" evidence="6">
    <location>
        <begin position="232"/>
        <end position="251"/>
    </location>
</feature>
<evidence type="ECO:0000256" key="6">
    <source>
        <dbReference type="SAM" id="MobiDB-lite"/>
    </source>
</evidence>
<dbReference type="InterPro" id="IPR037241">
    <property type="entry name" value="E2F-DP_heterodim"/>
</dbReference>
<reference evidence="8" key="1">
    <citation type="submission" date="2021-04" db="EMBL/GenBank/DDBJ databases">
        <authorList>
            <consortium name="Molecular Ecology Group"/>
        </authorList>
    </citation>
    <scope>NUCLEOTIDE SEQUENCE</scope>
</reference>
<dbReference type="GO" id="GO:0000981">
    <property type="term" value="F:DNA-binding transcription factor activity, RNA polymerase II-specific"/>
    <property type="evidence" value="ECO:0007669"/>
    <property type="project" value="TreeGrafter"/>
</dbReference>
<dbReference type="InterPro" id="IPR032198">
    <property type="entry name" value="E2F_CC-MB"/>
</dbReference>
<dbReference type="InterPro" id="IPR003316">
    <property type="entry name" value="E2F_WHTH_DNA-bd_dom"/>
</dbReference>
<dbReference type="Gene3D" id="1.10.10.10">
    <property type="entry name" value="Winged helix-like DNA-binding domain superfamily/Winged helix DNA-binding domain"/>
    <property type="match status" value="1"/>
</dbReference>
<dbReference type="GO" id="GO:0046983">
    <property type="term" value="F:protein dimerization activity"/>
    <property type="evidence" value="ECO:0007669"/>
    <property type="project" value="InterPro"/>
</dbReference>
<evidence type="ECO:0000256" key="3">
    <source>
        <dbReference type="ARBA" id="ARBA00023125"/>
    </source>
</evidence>
<evidence type="ECO:0000313" key="9">
    <source>
        <dbReference type="Proteomes" id="UP000678393"/>
    </source>
</evidence>
<dbReference type="InterPro" id="IPR036388">
    <property type="entry name" value="WH-like_DNA-bd_sf"/>
</dbReference>
<dbReference type="Proteomes" id="UP000678393">
    <property type="component" value="Unassembled WGS sequence"/>
</dbReference>
<dbReference type="InterPro" id="IPR036390">
    <property type="entry name" value="WH_DNA-bd_sf"/>
</dbReference>
<accession>A0A8S3ZEA0</accession>
<keyword evidence="5" id="KW-0539">Nucleus</keyword>
<feature type="non-terminal residue" evidence="8">
    <location>
        <position position="1"/>
    </location>
</feature>
<dbReference type="SUPFAM" id="SSF46785">
    <property type="entry name" value="Winged helix' DNA-binding domain"/>
    <property type="match status" value="1"/>
</dbReference>
<dbReference type="GO" id="GO:0000978">
    <property type="term" value="F:RNA polymerase II cis-regulatory region sequence-specific DNA binding"/>
    <property type="evidence" value="ECO:0007669"/>
    <property type="project" value="InterPro"/>
</dbReference>
<evidence type="ECO:0000313" key="8">
    <source>
        <dbReference type="EMBL" id="CAG5126518.1"/>
    </source>
</evidence>
<feature type="compositionally biased region" description="Polar residues" evidence="6">
    <location>
        <begin position="290"/>
        <end position="307"/>
    </location>
</feature>
<keyword evidence="3 5" id="KW-0238">DNA-binding</keyword>
<keyword evidence="4 5" id="KW-0804">Transcription</keyword>
<dbReference type="Gene3D" id="6.10.250.540">
    <property type="match status" value="1"/>
</dbReference>
<dbReference type="SUPFAM" id="SSF144074">
    <property type="entry name" value="E2F-DP heterodimerization region"/>
    <property type="match status" value="1"/>
</dbReference>
<evidence type="ECO:0000259" key="7">
    <source>
        <dbReference type="SMART" id="SM01372"/>
    </source>
</evidence>
<feature type="compositionally biased region" description="Basic residues" evidence="6">
    <location>
        <begin position="264"/>
        <end position="274"/>
    </location>
</feature>
<dbReference type="Pfam" id="PF02319">
    <property type="entry name" value="WHD_E2F_TDP"/>
    <property type="match status" value="1"/>
</dbReference>
<dbReference type="AlphaFoldDB" id="A0A8S3ZEA0"/>
<evidence type="ECO:0000256" key="4">
    <source>
        <dbReference type="ARBA" id="ARBA00023163"/>
    </source>
</evidence>
<organism evidence="8 9">
    <name type="scientific">Candidula unifasciata</name>
    <dbReference type="NCBI Taxonomy" id="100452"/>
    <lineage>
        <taxon>Eukaryota</taxon>
        <taxon>Metazoa</taxon>
        <taxon>Spiralia</taxon>
        <taxon>Lophotrochozoa</taxon>
        <taxon>Mollusca</taxon>
        <taxon>Gastropoda</taxon>
        <taxon>Heterobranchia</taxon>
        <taxon>Euthyneura</taxon>
        <taxon>Panpulmonata</taxon>
        <taxon>Eupulmonata</taxon>
        <taxon>Stylommatophora</taxon>
        <taxon>Helicina</taxon>
        <taxon>Helicoidea</taxon>
        <taxon>Geomitridae</taxon>
        <taxon>Candidula</taxon>
    </lineage>
</organism>
<gene>
    <name evidence="8" type="ORF">CUNI_LOCUS12076</name>
</gene>
<comment type="caution">
    <text evidence="8">The sequence shown here is derived from an EMBL/GenBank/DDBJ whole genome shotgun (WGS) entry which is preliminary data.</text>
</comment>
<dbReference type="SMART" id="SM01372">
    <property type="entry name" value="E2F_TDP"/>
    <property type="match status" value="1"/>
</dbReference>
<proteinExistence type="inferred from homology"/>
<dbReference type="Pfam" id="PF16421">
    <property type="entry name" value="E2F_CC-MB"/>
    <property type="match status" value="1"/>
</dbReference>